<accession>A0A6G4V3B9</accession>
<dbReference type="InterPro" id="IPR010982">
    <property type="entry name" value="Lambda_DNA-bd_dom_sf"/>
</dbReference>
<dbReference type="Proteomes" id="UP000472335">
    <property type="component" value="Unassembled WGS sequence"/>
</dbReference>
<dbReference type="InterPro" id="IPR041413">
    <property type="entry name" value="MLTR_LBD"/>
</dbReference>
<evidence type="ECO:0000313" key="2">
    <source>
        <dbReference type="EMBL" id="NGO08367.1"/>
    </source>
</evidence>
<sequence>MRGIAATCEAVRVQGEPSLDQLGAFLKARRAQLSPGGVGLPDTGEPRRVPGLRREEVARLAAISTDYYIRLEQGRVQASAAVLDTLSQVLRLDGDQREYILTLAGKKTALPTANRSARQQADPQMRYLLDDLTLTAGFVIGRNTDLLAWNAMAAALVMDFGRIPEEQRNYVRLLFTEPVIRVLYRDWEHMARLAVSHLRMDSRRNPHDPRLTALVEELSALDPQFRLWWTSYDVAVRAGGTRLLRHPAVGDLTLQRSTFTCAEDPEQQLVVWTAEPGSRTYRALRSLAAGVERAPEGLNGTA</sequence>
<dbReference type="Gene3D" id="3.30.450.180">
    <property type="match status" value="1"/>
</dbReference>
<dbReference type="Pfam" id="PF13560">
    <property type="entry name" value="HTH_31"/>
    <property type="match status" value="1"/>
</dbReference>
<feature type="domain" description="HTH cro/C1-type" evidence="1">
    <location>
        <begin position="51"/>
        <end position="97"/>
    </location>
</feature>
<comment type="caution">
    <text evidence="2">The sequence shown here is derived from an EMBL/GenBank/DDBJ whole genome shotgun (WGS) entry which is preliminary data.</text>
</comment>
<dbReference type="Pfam" id="PF17765">
    <property type="entry name" value="MLTR_LBD"/>
    <property type="match status" value="1"/>
</dbReference>
<evidence type="ECO:0000313" key="3">
    <source>
        <dbReference type="Proteomes" id="UP000472335"/>
    </source>
</evidence>
<dbReference type="SMART" id="SM00530">
    <property type="entry name" value="HTH_XRE"/>
    <property type="match status" value="1"/>
</dbReference>
<dbReference type="AlphaFoldDB" id="A0A6G4V3B9"/>
<dbReference type="PANTHER" id="PTHR35010:SF2">
    <property type="entry name" value="BLL4672 PROTEIN"/>
    <property type="match status" value="1"/>
</dbReference>
<reference evidence="2 3" key="1">
    <citation type="submission" date="2020-02" db="EMBL/GenBank/DDBJ databases">
        <title>Whole-genome analyses of novel actinobacteria.</title>
        <authorList>
            <person name="Sahin N."/>
            <person name="Gencbay T."/>
        </authorList>
    </citation>
    <scope>NUCLEOTIDE SEQUENCE [LARGE SCALE GENOMIC DNA]</scope>
    <source>
        <strain evidence="2 3">HC44</strain>
    </source>
</reference>
<protein>
    <submittedName>
        <fullName evidence="2">Helix-turn-helix domain-containing protein</fullName>
    </submittedName>
</protein>
<dbReference type="Gene3D" id="1.10.260.40">
    <property type="entry name" value="lambda repressor-like DNA-binding domains"/>
    <property type="match status" value="1"/>
</dbReference>
<name>A0A6G4V3B9_9ACTN</name>
<dbReference type="PROSITE" id="PS50943">
    <property type="entry name" value="HTH_CROC1"/>
    <property type="match status" value="1"/>
</dbReference>
<gene>
    <name evidence="2" type="ORF">G5C60_12220</name>
</gene>
<dbReference type="InterPro" id="IPR001387">
    <property type="entry name" value="Cro/C1-type_HTH"/>
</dbReference>
<dbReference type="PANTHER" id="PTHR35010">
    <property type="entry name" value="BLL4672 PROTEIN-RELATED"/>
    <property type="match status" value="1"/>
</dbReference>
<keyword evidence="3" id="KW-1185">Reference proteome</keyword>
<evidence type="ECO:0000259" key="1">
    <source>
        <dbReference type="PROSITE" id="PS50943"/>
    </source>
</evidence>
<organism evidence="2 3">
    <name type="scientific">Streptomyces scabichelini</name>
    <dbReference type="NCBI Taxonomy" id="2711217"/>
    <lineage>
        <taxon>Bacteria</taxon>
        <taxon>Bacillati</taxon>
        <taxon>Actinomycetota</taxon>
        <taxon>Actinomycetes</taxon>
        <taxon>Kitasatosporales</taxon>
        <taxon>Streptomycetaceae</taxon>
        <taxon>Streptomyces</taxon>
    </lineage>
</organism>
<dbReference type="GO" id="GO:0003677">
    <property type="term" value="F:DNA binding"/>
    <property type="evidence" value="ECO:0007669"/>
    <property type="project" value="InterPro"/>
</dbReference>
<dbReference type="SUPFAM" id="SSF47413">
    <property type="entry name" value="lambda repressor-like DNA-binding domains"/>
    <property type="match status" value="1"/>
</dbReference>
<dbReference type="EMBL" id="JAAKZY010000029">
    <property type="protein sequence ID" value="NGO08367.1"/>
    <property type="molecule type" value="Genomic_DNA"/>
</dbReference>
<proteinExistence type="predicted"/>
<dbReference type="CDD" id="cd00093">
    <property type="entry name" value="HTH_XRE"/>
    <property type="match status" value="1"/>
</dbReference>